<evidence type="ECO:0000259" key="2">
    <source>
        <dbReference type="Pfam" id="PF20736"/>
    </source>
</evidence>
<dbReference type="GO" id="GO:0005975">
    <property type="term" value="P:carbohydrate metabolic process"/>
    <property type="evidence" value="ECO:0007669"/>
    <property type="project" value="InterPro"/>
</dbReference>
<gene>
    <name evidence="4" type="ORF">SAMN05216565_102359</name>
</gene>
<dbReference type="AlphaFoldDB" id="A0A1H0RRY6"/>
<sequence>MAKVGQHKEKKTVITDSFWSPLIELITKKTIPYQWRALNDEIVGAPPSHSVENFRIAAGLSNGEFHGMPFQDSDVAKWIEAASYSLMHFPDDELEGKIDQLVDLITAAQQEDGYINTYYTVAKPDQKWTDFSHGHELYCAGHLIEAAVTYYEITGKEKFLTTVCRFVDYIVSIFGEEEGKRKVYPGHEEIELALYRLYKVTKNQDYLNLCKFFINERGKQPSFLSEEVTLIGERDRWFGLDYHQAHLPVRDQKTAHGHAVRAMYLYAGMADLVIETSDSELKGILEQLWHDVTTRKMYITGGIGSQGHGERFTFPYDLPNDVAYAETCASIGLMFWAKRMLEIETDRSYADVMETALYNGVLSGISTEGTKYFYVNPLEVVPAAVEHRYDHKHVEPERVSWFGCACCPPNIARLITSLGQYIYTIRETSLNVDLYIANETEIEMKGTKIHLGLNTNYPSTGEVVLDINTEEKVEFDLYLRIPSWCRNHVVKVNEQDVDVEFDNGGYIIINREWKRGDQVTLSLSIEIEKVRANPLVRENNGKIALKRGPVVYCLEQVDNGQSLSNLFIHRHAKPLITNEFNSFEAIEIKGVKIDETTWNGKLYSSDENVFNETTAKAVPYWYWGNRNKREEMLVWIKEI</sequence>
<dbReference type="OrthoDB" id="9757939at2"/>
<dbReference type="InterPro" id="IPR008928">
    <property type="entry name" value="6-hairpin_glycosidase_sf"/>
</dbReference>
<feature type="domain" description="Non-reducing end beta-L-arabinofuranosidase-like GH127 catalytic" evidence="1">
    <location>
        <begin position="14"/>
        <end position="419"/>
    </location>
</feature>
<feature type="domain" description="Non-reducing end beta-L-arabinofuranosidase-like GH127 middle" evidence="2">
    <location>
        <begin position="430"/>
        <end position="524"/>
    </location>
</feature>
<dbReference type="InterPro" id="IPR049049">
    <property type="entry name" value="Beta-AFase-like_GH127_C"/>
</dbReference>
<keyword evidence="5" id="KW-1185">Reference proteome</keyword>
<dbReference type="InterPro" id="IPR049046">
    <property type="entry name" value="Beta-AFase-like_GH127_middle"/>
</dbReference>
<dbReference type="EMBL" id="FNJU01000002">
    <property type="protein sequence ID" value="SDP32274.1"/>
    <property type="molecule type" value="Genomic_DNA"/>
</dbReference>
<dbReference type="Pfam" id="PF20736">
    <property type="entry name" value="Glyco_hydro127M"/>
    <property type="match status" value="1"/>
</dbReference>
<protein>
    <recommendedName>
        <fullName evidence="6">Glycoside hydrolase family 127 protein</fullName>
    </recommendedName>
</protein>
<reference evidence="5" key="1">
    <citation type="submission" date="2016-10" db="EMBL/GenBank/DDBJ databases">
        <authorList>
            <person name="Varghese N."/>
            <person name="Submissions S."/>
        </authorList>
    </citation>
    <scope>NUCLEOTIDE SEQUENCE [LARGE SCALE GENOMIC DNA]</scope>
    <source>
        <strain evidence="5">IBRC-M10078</strain>
    </source>
</reference>
<evidence type="ECO:0000313" key="4">
    <source>
        <dbReference type="EMBL" id="SDP32274.1"/>
    </source>
</evidence>
<dbReference type="InterPro" id="IPR049174">
    <property type="entry name" value="Beta-AFase-like"/>
</dbReference>
<dbReference type="PANTHER" id="PTHR43465:SF2">
    <property type="entry name" value="DUF1680 DOMAIN PROTEIN (AFU_ORTHOLOGUE AFUA_1G08910)"/>
    <property type="match status" value="1"/>
</dbReference>
<proteinExistence type="predicted"/>
<accession>A0A1H0RRY6</accession>
<evidence type="ECO:0008006" key="6">
    <source>
        <dbReference type="Google" id="ProtNLM"/>
    </source>
</evidence>
<dbReference type="SUPFAM" id="SSF48208">
    <property type="entry name" value="Six-hairpin glycosidases"/>
    <property type="match status" value="1"/>
</dbReference>
<feature type="domain" description="Non-reducing end beta-L-arabinofuranosidase-like GH127 C-terminal" evidence="3">
    <location>
        <begin position="528"/>
        <end position="637"/>
    </location>
</feature>
<dbReference type="Pfam" id="PF07944">
    <property type="entry name" value="Beta-AFase-like_GH127_cat"/>
    <property type="match status" value="1"/>
</dbReference>
<organism evidence="4 5">
    <name type="scientific">Litchfieldia salsa</name>
    <dbReference type="NCBI Taxonomy" id="930152"/>
    <lineage>
        <taxon>Bacteria</taxon>
        <taxon>Bacillati</taxon>
        <taxon>Bacillota</taxon>
        <taxon>Bacilli</taxon>
        <taxon>Bacillales</taxon>
        <taxon>Bacillaceae</taxon>
        <taxon>Litchfieldia</taxon>
    </lineage>
</organism>
<name>A0A1H0RRY6_9BACI</name>
<dbReference type="Proteomes" id="UP000199159">
    <property type="component" value="Unassembled WGS sequence"/>
</dbReference>
<dbReference type="InterPro" id="IPR012878">
    <property type="entry name" value="Beta-AFase-like_GH127_cat"/>
</dbReference>
<evidence type="ECO:0000259" key="3">
    <source>
        <dbReference type="Pfam" id="PF20737"/>
    </source>
</evidence>
<dbReference type="Pfam" id="PF20737">
    <property type="entry name" value="Glyco_hydro127C"/>
    <property type="match status" value="1"/>
</dbReference>
<dbReference type="RefSeq" id="WP_090850789.1">
    <property type="nucleotide sequence ID" value="NZ_FNJU01000002.1"/>
</dbReference>
<evidence type="ECO:0000313" key="5">
    <source>
        <dbReference type="Proteomes" id="UP000199159"/>
    </source>
</evidence>
<evidence type="ECO:0000259" key="1">
    <source>
        <dbReference type="Pfam" id="PF07944"/>
    </source>
</evidence>
<dbReference type="STRING" id="930152.SAMN05216565_102359"/>
<dbReference type="PANTHER" id="PTHR43465">
    <property type="entry name" value="DUF1680 DOMAIN PROTEIN (AFU_ORTHOLOGUE AFUA_1G08910)"/>
    <property type="match status" value="1"/>
</dbReference>